<reference evidence="5 6" key="1">
    <citation type="submission" date="2018-10" db="EMBL/GenBank/DDBJ databases">
        <title>Genomic Encyclopedia of Type Strains, Phase IV (KMG-IV): sequencing the most valuable type-strain genomes for metagenomic binning, comparative biology and taxonomic classification.</title>
        <authorList>
            <person name="Goeker M."/>
        </authorList>
    </citation>
    <scope>NUCLEOTIDE SEQUENCE [LARGE SCALE GENOMIC DNA]</scope>
    <source>
        <strain evidence="5 6">DSM 22008</strain>
    </source>
</reference>
<keyword evidence="3" id="KW-0812">Transmembrane</keyword>
<evidence type="ECO:0000256" key="2">
    <source>
        <dbReference type="ARBA" id="ARBA00023169"/>
    </source>
</evidence>
<accession>A0A420WDN1</accession>
<dbReference type="GO" id="GO:0000271">
    <property type="term" value="P:polysaccharide biosynthetic process"/>
    <property type="evidence" value="ECO:0007669"/>
    <property type="project" value="UniProtKB-KW"/>
</dbReference>
<dbReference type="OrthoDB" id="9808602at2"/>
<dbReference type="InParanoid" id="A0A420WDN1"/>
<organism evidence="5 6">
    <name type="scientific">Litorimonas taeanensis</name>
    <dbReference type="NCBI Taxonomy" id="568099"/>
    <lineage>
        <taxon>Bacteria</taxon>
        <taxon>Pseudomonadati</taxon>
        <taxon>Pseudomonadota</taxon>
        <taxon>Alphaproteobacteria</taxon>
        <taxon>Maricaulales</taxon>
        <taxon>Robiginitomaculaceae</taxon>
    </lineage>
</organism>
<proteinExistence type="inferred from homology"/>
<keyword evidence="5" id="KW-0808">Transferase</keyword>
<evidence type="ECO:0000259" key="4">
    <source>
        <dbReference type="Pfam" id="PF02397"/>
    </source>
</evidence>
<comment type="caution">
    <text evidence="5">The sequence shown here is derived from an EMBL/GenBank/DDBJ whole genome shotgun (WGS) entry which is preliminary data.</text>
</comment>
<evidence type="ECO:0000256" key="1">
    <source>
        <dbReference type="ARBA" id="ARBA00006464"/>
    </source>
</evidence>
<evidence type="ECO:0000313" key="5">
    <source>
        <dbReference type="EMBL" id="RKQ69096.1"/>
    </source>
</evidence>
<dbReference type="Pfam" id="PF02397">
    <property type="entry name" value="Bac_transf"/>
    <property type="match status" value="1"/>
</dbReference>
<dbReference type="PANTHER" id="PTHR30576:SF20">
    <property type="entry name" value="QUINOVOSAMINEPHOSPHOTRANSFERAE-RELATED"/>
    <property type="match status" value="1"/>
</dbReference>
<dbReference type="AlphaFoldDB" id="A0A420WDN1"/>
<feature type="transmembrane region" description="Helical" evidence="3">
    <location>
        <begin position="12"/>
        <end position="31"/>
    </location>
</feature>
<dbReference type="PANTHER" id="PTHR30576">
    <property type="entry name" value="COLANIC BIOSYNTHESIS UDP-GLUCOSE LIPID CARRIER TRANSFERASE"/>
    <property type="match status" value="1"/>
</dbReference>
<dbReference type="GO" id="GO:0016780">
    <property type="term" value="F:phosphotransferase activity, for other substituted phosphate groups"/>
    <property type="evidence" value="ECO:0007669"/>
    <property type="project" value="TreeGrafter"/>
</dbReference>
<dbReference type="Proteomes" id="UP000282211">
    <property type="component" value="Unassembled WGS sequence"/>
</dbReference>
<keyword evidence="6" id="KW-1185">Reference proteome</keyword>
<evidence type="ECO:0000313" key="6">
    <source>
        <dbReference type="Proteomes" id="UP000282211"/>
    </source>
</evidence>
<comment type="similarity">
    <text evidence="1">Belongs to the bacterial sugar transferase family.</text>
</comment>
<dbReference type="InterPro" id="IPR003362">
    <property type="entry name" value="Bact_transf"/>
</dbReference>
<dbReference type="EMBL" id="RBII01000002">
    <property type="protein sequence ID" value="RKQ69096.1"/>
    <property type="molecule type" value="Genomic_DNA"/>
</dbReference>
<keyword evidence="3" id="KW-0472">Membrane</keyword>
<gene>
    <name evidence="5" type="ORF">DES40_1877</name>
</gene>
<keyword evidence="3" id="KW-1133">Transmembrane helix</keyword>
<protein>
    <submittedName>
        <fullName evidence="5">Lipopolysaccharide/colanic/teichoic acid biosynthesis glycosyltransferase</fullName>
    </submittedName>
</protein>
<feature type="domain" description="Bacterial sugar transferase" evidence="4">
    <location>
        <begin position="3"/>
        <end position="197"/>
    </location>
</feature>
<dbReference type="RefSeq" id="WP_121101187.1">
    <property type="nucleotide sequence ID" value="NZ_RBII01000002.1"/>
</dbReference>
<keyword evidence="2" id="KW-0270">Exopolysaccharide synthesis</keyword>
<evidence type="ECO:0000256" key="3">
    <source>
        <dbReference type="SAM" id="Phobius"/>
    </source>
</evidence>
<name>A0A420WDN1_9PROT</name>
<sequence>MLKRAFDITSSGLALIILAPILLLTMLVLRLTGEGEIFFLQERMGYKNKPFNITKFATMVKSAAFMKAGDYTTKGDPRILPVGKFLRKTKINEIIQLWDVFRGKMSLVGPRPQMLRVHNLYPDEYNVVFEKVRPGITGVGSIVFRDEEMVLTQAVDRDVCYTKQIVPYKAQLEMWYAENASFILDIKIIFMTLWYIVKPESRLMNKILPDHLQIDVSTFTGEI</sequence>